<sequence length="317" mass="35242">MKKIIVFAFVFCLFSCELIKPKQEYRFVYGFENDIGLSGIEIKNTIAVIQERLVNFGVASTVERFGKNQIEVKIKANELNIKRVDRLIANRGKLEFWELYPGNEFRVFLNDFKIDKEKLGNSTAIDTIIGDKVSLINLVTSNGYNFGPEIFYFNVSDTTYINNVLFNNSSKVTLPYAKRKVEFLWGIPDASGNVALYAAKSNSENKPPLTGEVITRARQVFGVTGKPEIAIKMNEEGALIWERITGKAFQNRTSIAITLNDIVYSAPGVTSGAIKGGNSSISGNFTLDQAQDLAAILTAKKTIPKLKLLEQTTIGNK</sequence>
<feature type="domain" description="SecDF P1 head subdomain" evidence="1">
    <location>
        <begin position="204"/>
        <end position="299"/>
    </location>
</feature>
<evidence type="ECO:0000313" key="2">
    <source>
        <dbReference type="EMBL" id="TBN13754.1"/>
    </source>
</evidence>
<dbReference type="Gene3D" id="3.30.70.3400">
    <property type="match status" value="1"/>
</dbReference>
<dbReference type="AlphaFoldDB" id="A0A4Q9FN72"/>
<accession>A0A4Q9FN72</accession>
<proteinExistence type="predicted"/>
<gene>
    <name evidence="2" type="ORF">EYD46_14755</name>
</gene>
<dbReference type="EMBL" id="SIRS01000006">
    <property type="protein sequence ID" value="TBN13754.1"/>
    <property type="molecule type" value="Genomic_DNA"/>
</dbReference>
<name>A0A4Q9FN72_9FLAO</name>
<dbReference type="RefSeq" id="WP_130937941.1">
    <property type="nucleotide sequence ID" value="NZ_BMEE01000005.1"/>
</dbReference>
<dbReference type="Proteomes" id="UP000292372">
    <property type="component" value="Unassembled WGS sequence"/>
</dbReference>
<dbReference type="Gene3D" id="3.30.1360.200">
    <property type="match status" value="1"/>
</dbReference>
<reference evidence="2 3" key="1">
    <citation type="journal article" date="2015" name="Int. J. Syst. Evol. Microbiol.">
        <title>Hyunsoonleella pacifica sp. nov., isolated from seawater of South Pacific Gyre.</title>
        <authorList>
            <person name="Gao X."/>
            <person name="Zhang Z."/>
            <person name="Dai X."/>
            <person name="Zhang X.H."/>
        </authorList>
    </citation>
    <scope>NUCLEOTIDE SEQUENCE [LARGE SCALE GENOMIC DNA]</scope>
    <source>
        <strain evidence="2 3">SW033</strain>
    </source>
</reference>
<organism evidence="2 3">
    <name type="scientific">Hyunsoonleella pacifica</name>
    <dbReference type="NCBI Taxonomy" id="1080224"/>
    <lineage>
        <taxon>Bacteria</taxon>
        <taxon>Pseudomonadati</taxon>
        <taxon>Bacteroidota</taxon>
        <taxon>Flavobacteriia</taxon>
        <taxon>Flavobacteriales</taxon>
        <taxon>Flavobacteriaceae</taxon>
    </lineage>
</organism>
<evidence type="ECO:0000313" key="3">
    <source>
        <dbReference type="Proteomes" id="UP000292372"/>
    </source>
</evidence>
<protein>
    <recommendedName>
        <fullName evidence="1">SecDF P1 head subdomain domain-containing protein</fullName>
    </recommendedName>
</protein>
<keyword evidence="3" id="KW-1185">Reference proteome</keyword>
<comment type="caution">
    <text evidence="2">The sequence shown here is derived from an EMBL/GenBank/DDBJ whole genome shotgun (WGS) entry which is preliminary data.</text>
</comment>
<dbReference type="OrthoDB" id="1162158at2"/>
<dbReference type="InterPro" id="IPR054384">
    <property type="entry name" value="SecDF_P1_head"/>
</dbReference>
<dbReference type="Pfam" id="PF22599">
    <property type="entry name" value="SecDF_P1_head"/>
    <property type="match status" value="1"/>
</dbReference>
<evidence type="ECO:0000259" key="1">
    <source>
        <dbReference type="Pfam" id="PF22599"/>
    </source>
</evidence>